<proteinExistence type="predicted"/>
<dbReference type="EMBL" id="KM873719">
    <property type="protein sequence ID" value="AIX11896.1"/>
    <property type="molecule type" value="Genomic_DNA"/>
</dbReference>
<keyword evidence="2" id="KW-1185">Reference proteome</keyword>
<reference evidence="1 2" key="1">
    <citation type="journal article" date="2015" name="Front. Microbiol.">
        <title>The use of phage FCL-2 as an alternative to chemotherapy against columnaris disease in aquaculture.</title>
        <authorList>
            <person name="Laanto E."/>
            <person name="Bamford J.K."/>
            <person name="Ravantti J.J."/>
            <person name="Sundberg L.R."/>
        </authorList>
    </citation>
    <scope>NUCLEOTIDE SEQUENCE [LARGE SCALE GENOMIC DNA]</scope>
</reference>
<dbReference type="KEGG" id="vg:24405110"/>
<sequence>MKLIYLGQELDTTKEHELLTDSEFGFKVDIKMTEESWYTVKEDTAYNCTEVHYLWSENYMGGASIVFESDIHRTGFTRRINDIESVTIEMADKLYDSY</sequence>
<evidence type="ECO:0000313" key="2">
    <source>
        <dbReference type="Proteomes" id="UP000030329"/>
    </source>
</evidence>
<dbReference type="GeneID" id="24405110"/>
<accession>A0A0A0YUZ7</accession>
<evidence type="ECO:0000313" key="1">
    <source>
        <dbReference type="EMBL" id="AIX11896.1"/>
    </source>
</evidence>
<name>A0A0A0YUZ7_9CAUD</name>
<protein>
    <submittedName>
        <fullName evidence="1">Uncharacterized protein</fullName>
    </submittedName>
</protein>
<dbReference type="InterPro" id="IPR006141">
    <property type="entry name" value="Intein_N"/>
</dbReference>
<dbReference type="GO" id="GO:0016539">
    <property type="term" value="P:intein-mediated protein splicing"/>
    <property type="evidence" value="ECO:0007669"/>
    <property type="project" value="InterPro"/>
</dbReference>
<dbReference type="RefSeq" id="YP_009140542.1">
    <property type="nucleotide sequence ID" value="NC_027125.1"/>
</dbReference>
<organism evidence="1 2">
    <name type="scientific">Flavobacterium phage FCL-2</name>
    <dbReference type="NCBI Taxonomy" id="908819"/>
    <lineage>
        <taxon>Viruses</taxon>
        <taxon>Duplodnaviria</taxon>
        <taxon>Heunggongvirae</taxon>
        <taxon>Uroviricota</taxon>
        <taxon>Caudoviricetes</taxon>
        <taxon>Ficleduovirus</taxon>
        <taxon>Ficleduovirus FCL2</taxon>
    </lineage>
</organism>
<dbReference type="Proteomes" id="UP000030329">
    <property type="component" value="Segment"/>
</dbReference>
<dbReference type="PROSITE" id="PS50817">
    <property type="entry name" value="INTEIN_N_TER"/>
    <property type="match status" value="1"/>
</dbReference>